<dbReference type="EMBL" id="CP004144">
    <property type="protein sequence ID" value="AGF97213.1"/>
    <property type="molecule type" value="Genomic_DNA"/>
</dbReference>
<organism evidence="1 2">
    <name type="scientific">Methanosarcina mazei Tuc01</name>
    <dbReference type="NCBI Taxonomy" id="1236903"/>
    <lineage>
        <taxon>Archaea</taxon>
        <taxon>Methanobacteriati</taxon>
        <taxon>Methanobacteriota</taxon>
        <taxon>Stenosarchaea group</taxon>
        <taxon>Methanomicrobia</taxon>
        <taxon>Methanosarcinales</taxon>
        <taxon>Methanosarcinaceae</taxon>
        <taxon>Methanosarcina</taxon>
    </lineage>
</organism>
<dbReference type="BioCyc" id="MMAZ1236903:G139K-1785-MONOMER"/>
<dbReference type="AlphaFoldDB" id="M1QAG0"/>
<dbReference type="HOGENOM" id="CLU_3245355_0_0_2"/>
<dbReference type="KEGG" id="mmaz:MmTuc01_1874"/>
<name>M1QAG0_METMZ</name>
<sequence length="42" mass="5003">MTHSEFIENMKDLLKNDHYKSHKLEANNTTEYVPETAYAFKI</sequence>
<gene>
    <name evidence="1" type="ORF">MmTuc01_1874</name>
</gene>
<proteinExistence type="predicted"/>
<accession>M1QAG0</accession>
<protein>
    <submittedName>
        <fullName evidence="1">Uncharacterized protein</fullName>
    </submittedName>
</protein>
<reference evidence="1 2" key="1">
    <citation type="journal article" date="2013" name="Genome Announc.">
        <title>Complete Genome of a Methanosarcina mazei Strain Isolated from Sediment Samples from an Amazonian Flooded Area.</title>
        <authorList>
            <person name="Assis das Gracas D."/>
            <person name="Thiago Juca Ramos R."/>
            <person name="Vieira Araujo A.C."/>
            <person name="Zahlouth R."/>
            <person name="Ribeiro Carneiro A."/>
            <person name="Souza Lopes T."/>
            <person name="Azevedo Barauna R."/>
            <person name="Azevedo V."/>
            <person name="Cruz Schneider M.P."/>
            <person name="Pellizari V.H."/>
            <person name="Silva A."/>
        </authorList>
    </citation>
    <scope>NUCLEOTIDE SEQUENCE [LARGE SCALE GENOMIC DNA]</scope>
    <source>
        <strain evidence="1 2">Tuc01</strain>
    </source>
</reference>
<evidence type="ECO:0000313" key="1">
    <source>
        <dbReference type="EMBL" id="AGF97213.1"/>
    </source>
</evidence>
<evidence type="ECO:0000313" key="2">
    <source>
        <dbReference type="Proteomes" id="UP000011718"/>
    </source>
</evidence>
<dbReference type="Proteomes" id="UP000011718">
    <property type="component" value="Chromosome"/>
</dbReference>